<organism evidence="2 3">
    <name type="scientific">Fischerella muscicola CCMEE 5323</name>
    <dbReference type="NCBI Taxonomy" id="2019572"/>
    <lineage>
        <taxon>Bacteria</taxon>
        <taxon>Bacillati</taxon>
        <taxon>Cyanobacteriota</taxon>
        <taxon>Cyanophyceae</taxon>
        <taxon>Nostocales</taxon>
        <taxon>Hapalosiphonaceae</taxon>
        <taxon>Fischerella</taxon>
    </lineage>
</organism>
<feature type="region of interest" description="Disordered" evidence="1">
    <location>
        <begin position="27"/>
        <end position="48"/>
    </location>
</feature>
<sequence length="110" mass="12787">MTKDAKSVIDEFHGSVNMTVKELQSWLQTNESQSVGQKDADSESIGHKSGKQIVKLLENKKDEYNDDDISHMQKVISYIHRHLAQKPNGDVENRHWRYSLMNWGHDPLQR</sequence>
<dbReference type="AlphaFoldDB" id="A0A2N6JXN3"/>
<dbReference type="RefSeq" id="WP_016867066.1">
    <property type="nucleotide sequence ID" value="NZ_CAWNVR010000659.1"/>
</dbReference>
<gene>
    <name evidence="2" type="ORF">CEN44_22710</name>
</gene>
<accession>A0A2N6JXN3</accession>
<comment type="caution">
    <text evidence="2">The sequence shown here is derived from an EMBL/GenBank/DDBJ whole genome shotgun (WGS) entry which is preliminary data.</text>
</comment>
<dbReference type="Proteomes" id="UP000235036">
    <property type="component" value="Unassembled WGS sequence"/>
</dbReference>
<evidence type="ECO:0000313" key="2">
    <source>
        <dbReference type="EMBL" id="PLZ85254.1"/>
    </source>
</evidence>
<evidence type="ECO:0000313" key="3">
    <source>
        <dbReference type="Proteomes" id="UP000235036"/>
    </source>
</evidence>
<keyword evidence="3" id="KW-1185">Reference proteome</keyword>
<proteinExistence type="predicted"/>
<feature type="compositionally biased region" description="Polar residues" evidence="1">
    <location>
        <begin position="27"/>
        <end position="36"/>
    </location>
</feature>
<evidence type="ECO:0000256" key="1">
    <source>
        <dbReference type="SAM" id="MobiDB-lite"/>
    </source>
</evidence>
<name>A0A2N6JXN3_FISMU</name>
<dbReference type="Pfam" id="PF11338">
    <property type="entry name" value="DUF3140"/>
    <property type="match status" value="1"/>
</dbReference>
<dbReference type="PANTHER" id="PTHR40630:SF1">
    <property type="entry name" value="DNA-BINDING PROTEIN"/>
    <property type="match status" value="1"/>
</dbReference>
<protein>
    <submittedName>
        <fullName evidence="2">DUF3140 domain-containing protein</fullName>
    </submittedName>
</protein>
<reference evidence="2 3" key="1">
    <citation type="submission" date="2017-08" db="EMBL/GenBank/DDBJ databases">
        <title>Genomes of Fischerella (Mastigocladus) sp. strains.</title>
        <authorList>
            <person name="Miller S.R."/>
        </authorList>
    </citation>
    <scope>NUCLEOTIDE SEQUENCE [LARGE SCALE GENOMIC DNA]</scope>
    <source>
        <strain evidence="2 3">CCMEE 5323</strain>
    </source>
</reference>
<dbReference type="PANTHER" id="PTHR40630">
    <property type="entry name" value="POSSIBLE DNA-BINDING PROTEIN"/>
    <property type="match status" value="1"/>
</dbReference>
<dbReference type="EMBL" id="NRQW01000531">
    <property type="protein sequence ID" value="PLZ85254.1"/>
    <property type="molecule type" value="Genomic_DNA"/>
</dbReference>
<dbReference type="InterPro" id="IPR021487">
    <property type="entry name" value="DUF3140"/>
</dbReference>